<keyword evidence="3" id="KW-0328">Glycosyltransferase</keyword>
<dbReference type="CDD" id="cd00761">
    <property type="entry name" value="Glyco_tranf_GTA_type"/>
    <property type="match status" value="2"/>
</dbReference>
<evidence type="ECO:0000256" key="1">
    <source>
        <dbReference type="SAM" id="MobiDB-lite"/>
    </source>
</evidence>
<feature type="compositionally biased region" description="Basic and acidic residues" evidence="1">
    <location>
        <begin position="997"/>
        <end position="1008"/>
    </location>
</feature>
<protein>
    <submittedName>
        <fullName evidence="3">Glycosyltransferase</fullName>
        <ecNumber evidence="3">2.4.-.-</ecNumber>
    </submittedName>
</protein>
<organism evidence="3 4">
    <name type="scientific">Marinobacter metalliresistant</name>
    <dbReference type="NCBI Taxonomy" id="2961995"/>
    <lineage>
        <taxon>Bacteria</taxon>
        <taxon>Pseudomonadati</taxon>
        <taxon>Pseudomonadota</taxon>
        <taxon>Gammaproteobacteria</taxon>
        <taxon>Pseudomonadales</taxon>
        <taxon>Marinobacteraceae</taxon>
        <taxon>Marinobacter</taxon>
    </lineage>
</organism>
<accession>A0ABZ2VXY5</accession>
<feature type="domain" description="Glycosyltransferase 2-like" evidence="2">
    <location>
        <begin position="39"/>
        <end position="172"/>
    </location>
</feature>
<reference evidence="3 4" key="1">
    <citation type="submission" date="2022-07" db="EMBL/GenBank/DDBJ databases">
        <title>A copper resistant bacterium isolated from sediment samples of deep sea hydrothermal areas.</title>
        <authorList>
            <person name="Zeng X."/>
        </authorList>
    </citation>
    <scope>NUCLEOTIDE SEQUENCE [LARGE SCALE GENOMIC DNA]</scope>
    <source>
        <strain evidence="4">CuT 6</strain>
    </source>
</reference>
<dbReference type="InterPro" id="IPR001173">
    <property type="entry name" value="Glyco_trans_2-like"/>
</dbReference>
<dbReference type="Gene3D" id="3.90.550.10">
    <property type="entry name" value="Spore Coat Polysaccharide Biosynthesis Protein SpsA, Chain A"/>
    <property type="match status" value="2"/>
</dbReference>
<name>A0ABZ2VXY5_9GAMM</name>
<dbReference type="Proteomes" id="UP001475781">
    <property type="component" value="Chromosome"/>
</dbReference>
<gene>
    <name evidence="3" type="ORF">NLK58_13330</name>
</gene>
<keyword evidence="3" id="KW-0808">Transferase</keyword>
<proteinExistence type="predicted"/>
<dbReference type="Pfam" id="PF00535">
    <property type="entry name" value="Glycos_transf_2"/>
    <property type="match status" value="2"/>
</dbReference>
<dbReference type="PANTHER" id="PTHR43685:SF2">
    <property type="entry name" value="GLYCOSYLTRANSFERASE 2-LIKE DOMAIN-CONTAINING PROTEIN"/>
    <property type="match status" value="1"/>
</dbReference>
<dbReference type="SUPFAM" id="SSF53448">
    <property type="entry name" value="Nucleotide-diphospho-sugar transferases"/>
    <property type="match status" value="2"/>
</dbReference>
<feature type="region of interest" description="Disordered" evidence="1">
    <location>
        <begin position="995"/>
        <end position="1025"/>
    </location>
</feature>
<dbReference type="EMBL" id="CP101118">
    <property type="protein sequence ID" value="WZF87332.1"/>
    <property type="molecule type" value="Genomic_DNA"/>
</dbReference>
<keyword evidence="4" id="KW-1185">Reference proteome</keyword>
<evidence type="ECO:0000259" key="2">
    <source>
        <dbReference type="Pfam" id="PF00535"/>
    </source>
</evidence>
<evidence type="ECO:0000313" key="3">
    <source>
        <dbReference type="EMBL" id="WZF87332.1"/>
    </source>
</evidence>
<feature type="domain" description="Glycosyltransferase 2-like" evidence="2">
    <location>
        <begin position="781"/>
        <end position="910"/>
    </location>
</feature>
<dbReference type="GO" id="GO:0016757">
    <property type="term" value="F:glycosyltransferase activity"/>
    <property type="evidence" value="ECO:0007669"/>
    <property type="project" value="UniProtKB-KW"/>
</dbReference>
<sequence>MNKKFTPSAPKQYSTVLADRRLCTLKDCSSQYHNASVLIAIAHRNQSKELRRALSSALNQTLVRRAEARIAILDDQSEEGWESAVEDLLNESPVTLLSAECGSPARARNQLLDWADKQAGIQWVARLDADDELAEINSLETLFNEANGHDTIAVIGSNALRVGERILPWTNRADSNELLDLTNLTEYVERFSSGTQERELPSCNLMMKTRLGLRYPNTRSAEDHWLLCNLLIKFPKHVRTVSDPLFCIYSLGGTDTTQNKQAGVWQNQRRRLAYFLQRLNLLKNTHPEILGYGMEGIVWREGDRIIKEFYPWAMSDSDVERLEGLLAGPPPSISRVSWAKRQDTWQCSSPRSQTRAIETYIPRDSIFKFLVELYESGICALNIKRDNLRLDDDDNLHYIDIGKDICRLSSSGFLDMAGRLYSIGILGNDDEELVRRMSWRTQEESLQQVPGFQEFYQQIIEHLHVRPIEQTPLFRPVKEYGHVTLLIKACAQDADGFYEQISHIVYQLTFPAKFAQVLVLIDHYPGPFLRQYAEPNLQLLIEQTRQLKETGVIDGWLAPPTDESTIQRTYKKWFNNGEIVQTHTINNAPLYPQIWAFSELDTRYVLQCDCDVLVGRKDWHHDYLADMLEALNPDSVLAVGFNIPKQTDRFLDYFGEPGQFAPEVRFGLLDLHSVESHLPIENPIEEARFKLTWHRAIQKYQRSSQSSTCVRGGDPASFYIHPQNSDKAALQSGVIRDLISQGVVPNHQLEQFDLIPQPQWLYPERNESVIFLLKGRHTPNEKLRRCLDSLARQSQQGFGLIVIDDSSGFQETWHYPMMLAQFEGRCTLVRRAEHHGRMPNFLLAINEICARADSLVVVLDQDDFLMQDDVVAQLLEAQKHGCDLIQMPMYRPEKPLKQYQPDYHQPRLKGGGNTWAHLRAFQKSLFQKVPESYFKRPQGGWFDSATDYATMLPMSELAKQPTFLDTGYAYWHERAPYDQRELSHQAQLIPEILAKPSAREPAELGRADEECETLPSKQRGRTTTS</sequence>
<dbReference type="RefSeq" id="WP_341580968.1">
    <property type="nucleotide sequence ID" value="NZ_CP101118.1"/>
</dbReference>
<evidence type="ECO:0000313" key="4">
    <source>
        <dbReference type="Proteomes" id="UP001475781"/>
    </source>
</evidence>
<dbReference type="InterPro" id="IPR050834">
    <property type="entry name" value="Glycosyltransf_2"/>
</dbReference>
<dbReference type="PANTHER" id="PTHR43685">
    <property type="entry name" value="GLYCOSYLTRANSFERASE"/>
    <property type="match status" value="1"/>
</dbReference>
<dbReference type="EC" id="2.4.-.-" evidence="3"/>
<dbReference type="InterPro" id="IPR029044">
    <property type="entry name" value="Nucleotide-diphossugar_trans"/>
</dbReference>